<gene>
    <name evidence="1" type="ORF">FDZ14_28115</name>
</gene>
<evidence type="ECO:0000313" key="2">
    <source>
        <dbReference type="Proteomes" id="UP000501076"/>
    </source>
</evidence>
<reference evidence="1 2" key="1">
    <citation type="submission" date="2019-10" db="EMBL/GenBank/DDBJ databases">
        <title>Complete genome sequences for adaption low water activity.</title>
        <authorList>
            <person name="Zhao L."/>
            <person name="Zhong J."/>
        </authorList>
    </citation>
    <scope>NUCLEOTIDE SEQUENCE [LARGE SCALE GENOMIC DNA]</scope>
    <source>
        <strain evidence="1 2">FDU301</strain>
        <plasmid evidence="2">pfdu301a</plasmid>
    </source>
</reference>
<accession>A0A6M6DYI9</accession>
<dbReference type="Proteomes" id="UP000501076">
    <property type="component" value="Plasmid pFDU301A"/>
</dbReference>
<name>A0A6M6DYI9_PRIMG</name>
<evidence type="ECO:0000313" key="1">
    <source>
        <dbReference type="EMBL" id="QJX79971.1"/>
    </source>
</evidence>
<keyword evidence="1" id="KW-0614">Plasmid</keyword>
<dbReference type="RefSeq" id="WP_171777954.1">
    <property type="nucleotide sequence ID" value="NZ_CP045273.1"/>
</dbReference>
<proteinExistence type="predicted"/>
<geneLocation type="plasmid" evidence="2">
    <name>pfdu301a</name>
</geneLocation>
<dbReference type="AlphaFoldDB" id="A0A6M6DYI9"/>
<protein>
    <submittedName>
        <fullName evidence="1">Uncharacterized protein</fullName>
    </submittedName>
</protein>
<sequence>MLEGDGEFMNAITLEYVLEELKEERPLWDKDMLDCLVRGHVNDLNQEASAEELIYYLNKGNVTVEVKKSYTFSEDDYYMSFSNEEQENEYKDFLKTSFQNRSMYGDGIYDYCAWKWLKSMGETEYQPKRSKLSFFAPTLKVSGRKHDCKPVYILERLKKGDHAFITVFRKGESIYLAIFNNSSSFMKMVKEQKKKERALKSLYKKGSSKSIESLKDRSFNPADIGTINEMVKQYDLVCWIENQELKKGLVTQIVEAGEDVNQIIDEIPMNFFYVKRKFLGESKVNKKRCLVKILHSTNEEYYYSPPLSDVSVVMSGSVNELYKLVNDFFKSVTQDIEWELVDDDSGNWNAAFIPHVNKVVIDFNRMLNTIIINFINENILPNETIILILSHELGHADKRSLYNYKNFTEEYAESLNESLQYISEVCKVSYWHSEASKMDIEQLEKLKDKIEQVYAQLGEFGEMELRSELEAYEYGETYVPPHLLPHFAKTNWDSFKGYLKTNRERIFKVLYYRSYVECLIRFQLKKNMHRSNYLGWKIEEDKKRKFIYLKKEYSLNNYPDNYLFSCSEVKDIYNAFKEKGKNSKGRMETQKVSYLIQNGKIDGRKRDGYRAGYVTNKDGVLKFMKENGIDPFYEESYEEGKV</sequence>
<dbReference type="EMBL" id="CP045273">
    <property type="protein sequence ID" value="QJX79971.1"/>
    <property type="molecule type" value="Genomic_DNA"/>
</dbReference>
<organism evidence="1 2">
    <name type="scientific">Priestia megaterium</name>
    <name type="common">Bacillus megaterium</name>
    <dbReference type="NCBI Taxonomy" id="1404"/>
    <lineage>
        <taxon>Bacteria</taxon>
        <taxon>Bacillati</taxon>
        <taxon>Bacillota</taxon>
        <taxon>Bacilli</taxon>
        <taxon>Bacillales</taxon>
        <taxon>Bacillaceae</taxon>
        <taxon>Priestia</taxon>
    </lineage>
</organism>